<dbReference type="GO" id="GO:0005524">
    <property type="term" value="F:ATP binding"/>
    <property type="evidence" value="ECO:0007669"/>
    <property type="project" value="UniProtKB-KW"/>
</dbReference>
<protein>
    <recommendedName>
        <fullName evidence="8">Protein kinase domain-containing protein</fullName>
    </recommendedName>
</protein>
<evidence type="ECO:0000256" key="4">
    <source>
        <dbReference type="ARBA" id="ARBA00022777"/>
    </source>
</evidence>
<feature type="binding site" evidence="6">
    <location>
        <begin position="39"/>
        <end position="41"/>
    </location>
    <ligand>
        <name>ATP</name>
        <dbReference type="ChEBI" id="CHEBI:30616"/>
    </ligand>
</feature>
<evidence type="ECO:0000256" key="3">
    <source>
        <dbReference type="ARBA" id="ARBA00022741"/>
    </source>
</evidence>
<keyword evidence="10" id="KW-1185">Reference proteome</keyword>
<dbReference type="Proteomes" id="UP000800093">
    <property type="component" value="Unassembled WGS sequence"/>
</dbReference>
<keyword evidence="5 6" id="KW-0067">ATP-binding</keyword>
<feature type="cross-link" description="Glycyl lysine isopeptide (Lys-Gly) (interchain with G-Cter in SUMO2)" evidence="7">
    <location>
        <position position="74"/>
    </location>
</feature>
<comment type="caution">
    <text evidence="9">The sequence shown here is derived from an EMBL/GenBank/DDBJ whole genome shotgun (WGS) entry which is preliminary data.</text>
</comment>
<gene>
    <name evidence="9" type="ORF">CC78DRAFT_542272</name>
</gene>
<dbReference type="Pfam" id="PF00069">
    <property type="entry name" value="Pkinase"/>
    <property type="match status" value="1"/>
</dbReference>
<feature type="binding site" evidence="6">
    <location>
        <position position="90"/>
    </location>
    <ligand>
        <name>ATP</name>
        <dbReference type="ChEBI" id="CHEBI:30616"/>
    </ligand>
</feature>
<dbReference type="PANTHER" id="PTHR24350">
    <property type="entry name" value="SERINE/THREONINE-PROTEIN KINASE IAL-RELATED"/>
    <property type="match status" value="1"/>
</dbReference>
<evidence type="ECO:0000256" key="6">
    <source>
        <dbReference type="PIRSR" id="PIRSR630616-2"/>
    </source>
</evidence>
<dbReference type="InterPro" id="IPR030616">
    <property type="entry name" value="Aur-like"/>
</dbReference>
<feature type="domain" description="Protein kinase" evidence="8">
    <location>
        <begin position="1"/>
        <end position="135"/>
    </location>
</feature>
<dbReference type="AlphaFoldDB" id="A0A9P4KCC0"/>
<keyword evidence="2" id="KW-0808">Transferase</keyword>
<dbReference type="GO" id="GO:0004674">
    <property type="term" value="F:protein serine/threonine kinase activity"/>
    <property type="evidence" value="ECO:0007669"/>
    <property type="project" value="UniProtKB-KW"/>
</dbReference>
<organism evidence="9 10">
    <name type="scientific">Lojkania enalia</name>
    <dbReference type="NCBI Taxonomy" id="147567"/>
    <lineage>
        <taxon>Eukaryota</taxon>
        <taxon>Fungi</taxon>
        <taxon>Dikarya</taxon>
        <taxon>Ascomycota</taxon>
        <taxon>Pezizomycotina</taxon>
        <taxon>Dothideomycetes</taxon>
        <taxon>Pleosporomycetidae</taxon>
        <taxon>Pleosporales</taxon>
        <taxon>Pleosporales incertae sedis</taxon>
        <taxon>Lojkania</taxon>
    </lineage>
</organism>
<accession>A0A9P4KCC0</accession>
<dbReference type="Gene3D" id="1.10.510.10">
    <property type="entry name" value="Transferase(Phosphotransferase) domain 1"/>
    <property type="match status" value="1"/>
</dbReference>
<keyword evidence="4" id="KW-0418">Kinase</keyword>
<dbReference type="InterPro" id="IPR000719">
    <property type="entry name" value="Prot_kinase_dom"/>
</dbReference>
<keyword evidence="1" id="KW-0723">Serine/threonine-protein kinase</keyword>
<evidence type="ECO:0000259" key="8">
    <source>
        <dbReference type="PROSITE" id="PS50011"/>
    </source>
</evidence>
<evidence type="ECO:0000256" key="7">
    <source>
        <dbReference type="PIRSR" id="PIRSR630616-3"/>
    </source>
</evidence>
<evidence type="ECO:0000313" key="10">
    <source>
        <dbReference type="Proteomes" id="UP000800093"/>
    </source>
</evidence>
<sequence length="135" mass="15199">MAPQNPATKGKDHQTIFKSIQTTFNGWFHDKKGIFLVLENACRGNRFNLLERRGHGRFSEDAAARKNIMHRGLKPDNILQGLRDEVKVVDFGYSVYSVLGFMSTICGTLDYLSPEAAIMMRNRGKSVEFSTNGVD</sequence>
<dbReference type="PROSITE" id="PS50011">
    <property type="entry name" value="PROTEIN_KINASE_DOM"/>
    <property type="match status" value="1"/>
</dbReference>
<evidence type="ECO:0000256" key="5">
    <source>
        <dbReference type="ARBA" id="ARBA00022840"/>
    </source>
</evidence>
<keyword evidence="3 6" id="KW-0547">Nucleotide-binding</keyword>
<dbReference type="EMBL" id="ML986596">
    <property type="protein sequence ID" value="KAF2266634.1"/>
    <property type="molecule type" value="Genomic_DNA"/>
</dbReference>
<dbReference type="SUPFAM" id="SSF56112">
    <property type="entry name" value="Protein kinase-like (PK-like)"/>
    <property type="match status" value="1"/>
</dbReference>
<evidence type="ECO:0000256" key="1">
    <source>
        <dbReference type="ARBA" id="ARBA00022527"/>
    </source>
</evidence>
<dbReference type="OrthoDB" id="377346at2759"/>
<evidence type="ECO:0000313" key="9">
    <source>
        <dbReference type="EMBL" id="KAF2266634.1"/>
    </source>
</evidence>
<proteinExistence type="predicted"/>
<dbReference type="InterPro" id="IPR011009">
    <property type="entry name" value="Kinase-like_dom_sf"/>
</dbReference>
<dbReference type="Gene3D" id="3.30.200.20">
    <property type="entry name" value="Phosphorylase Kinase, domain 1"/>
    <property type="match status" value="1"/>
</dbReference>
<name>A0A9P4KCC0_9PLEO</name>
<evidence type="ECO:0000256" key="2">
    <source>
        <dbReference type="ARBA" id="ARBA00022679"/>
    </source>
</evidence>
<reference evidence="10" key="1">
    <citation type="journal article" date="2020" name="Stud. Mycol.">
        <title>101 Dothideomycetes genomes: A test case for predicting lifestyles and emergence of pathogens.</title>
        <authorList>
            <person name="Haridas S."/>
            <person name="Albert R."/>
            <person name="Binder M."/>
            <person name="Bloem J."/>
            <person name="LaButti K."/>
            <person name="Salamov A."/>
            <person name="Andreopoulos B."/>
            <person name="Baker S."/>
            <person name="Barry K."/>
            <person name="Bills G."/>
            <person name="Bluhm B."/>
            <person name="Cannon C."/>
            <person name="Castanera R."/>
            <person name="Culley D."/>
            <person name="Daum C."/>
            <person name="Ezra D."/>
            <person name="Gonzalez J."/>
            <person name="Henrissat B."/>
            <person name="Kuo A."/>
            <person name="Liang C."/>
            <person name="Lipzen A."/>
            <person name="Lutzoni F."/>
            <person name="Magnuson J."/>
            <person name="Mondo S."/>
            <person name="Nolan M."/>
            <person name="Ohm R."/>
            <person name="Pangilinan J."/>
            <person name="Park H.-J."/>
            <person name="Ramirez L."/>
            <person name="Alfaro M."/>
            <person name="Sun H."/>
            <person name="Tritt A."/>
            <person name="Yoshinaga Y."/>
            <person name="Zwiers L.-H."/>
            <person name="Turgeon B."/>
            <person name="Goodwin S."/>
            <person name="Spatafora J."/>
            <person name="Crous P."/>
            <person name="Grigoriev I."/>
        </authorList>
    </citation>
    <scope>NUCLEOTIDE SEQUENCE [LARGE SCALE GENOMIC DNA]</scope>
    <source>
        <strain evidence="10">CBS 304.66</strain>
    </source>
</reference>